<reference evidence="4" key="1">
    <citation type="journal article" date="2019" name="Int. J. Syst. Evol. Microbiol.">
        <title>The Global Catalogue of Microorganisms (GCM) 10K type strain sequencing project: providing services to taxonomists for standard genome sequencing and annotation.</title>
        <authorList>
            <consortium name="The Broad Institute Genomics Platform"/>
            <consortium name="The Broad Institute Genome Sequencing Center for Infectious Disease"/>
            <person name="Wu L."/>
            <person name="Ma J."/>
        </authorList>
    </citation>
    <scope>NUCLEOTIDE SEQUENCE [LARGE SCALE GENOMIC DNA]</scope>
    <source>
        <strain evidence="4">CCUG 43111</strain>
    </source>
</reference>
<proteinExistence type="predicted"/>
<feature type="transmembrane region" description="Helical" evidence="2">
    <location>
        <begin position="20"/>
        <end position="43"/>
    </location>
</feature>
<protein>
    <submittedName>
        <fullName evidence="3">Uncharacterized protein</fullName>
    </submittedName>
</protein>
<evidence type="ECO:0000313" key="3">
    <source>
        <dbReference type="EMBL" id="MFC5478145.1"/>
    </source>
</evidence>
<dbReference type="RefSeq" id="WP_379753311.1">
    <property type="nucleotide sequence ID" value="NZ_JBHSMR010000013.1"/>
</dbReference>
<dbReference type="Proteomes" id="UP001596101">
    <property type="component" value="Unassembled WGS sequence"/>
</dbReference>
<sequence>MWIVAIGWSYVVILMAATETSFVAGMMTFLVYCMIPLSILFYLTGGKRRRAKRAAAAARTEGGPGDGLPFMLPHWSVAENTHMAEGTGVAASCDNGSDSGGGDACGGDGGGGGGD</sequence>
<comment type="caution">
    <text evidence="3">The sequence shown here is derived from an EMBL/GenBank/DDBJ whole genome shotgun (WGS) entry which is preliminary data.</text>
</comment>
<name>A0ABW0MJ65_9BURK</name>
<organism evidence="3 4">
    <name type="scientific">Massilia suwonensis</name>
    <dbReference type="NCBI Taxonomy" id="648895"/>
    <lineage>
        <taxon>Bacteria</taxon>
        <taxon>Pseudomonadati</taxon>
        <taxon>Pseudomonadota</taxon>
        <taxon>Betaproteobacteria</taxon>
        <taxon>Burkholderiales</taxon>
        <taxon>Oxalobacteraceae</taxon>
        <taxon>Telluria group</taxon>
        <taxon>Massilia</taxon>
    </lineage>
</organism>
<accession>A0ABW0MJ65</accession>
<feature type="region of interest" description="Disordered" evidence="1">
    <location>
        <begin position="94"/>
        <end position="115"/>
    </location>
</feature>
<evidence type="ECO:0000256" key="2">
    <source>
        <dbReference type="SAM" id="Phobius"/>
    </source>
</evidence>
<feature type="compositionally biased region" description="Gly residues" evidence="1">
    <location>
        <begin position="98"/>
        <end position="115"/>
    </location>
</feature>
<gene>
    <name evidence="3" type="ORF">ACFPQ5_08090</name>
</gene>
<evidence type="ECO:0000313" key="4">
    <source>
        <dbReference type="Proteomes" id="UP001596101"/>
    </source>
</evidence>
<keyword evidence="2" id="KW-0472">Membrane</keyword>
<keyword evidence="4" id="KW-1185">Reference proteome</keyword>
<dbReference type="EMBL" id="JBHSMR010000013">
    <property type="protein sequence ID" value="MFC5478145.1"/>
    <property type="molecule type" value="Genomic_DNA"/>
</dbReference>
<keyword evidence="2" id="KW-0812">Transmembrane</keyword>
<evidence type="ECO:0000256" key="1">
    <source>
        <dbReference type="SAM" id="MobiDB-lite"/>
    </source>
</evidence>
<keyword evidence="2" id="KW-1133">Transmembrane helix</keyword>